<feature type="transmembrane region" description="Helical" evidence="3">
    <location>
        <begin position="293"/>
        <end position="314"/>
    </location>
</feature>
<dbReference type="Proteomes" id="UP000646053">
    <property type="component" value="Unassembled WGS sequence"/>
</dbReference>
<dbReference type="InterPro" id="IPR000719">
    <property type="entry name" value="Prot_kinase_dom"/>
</dbReference>
<dbReference type="GO" id="GO:0005524">
    <property type="term" value="F:ATP binding"/>
    <property type="evidence" value="ECO:0007669"/>
    <property type="project" value="UniProtKB-KW"/>
</dbReference>
<evidence type="ECO:0000256" key="3">
    <source>
        <dbReference type="SAM" id="Phobius"/>
    </source>
</evidence>
<feature type="transmembrane region" description="Helical" evidence="3">
    <location>
        <begin position="363"/>
        <end position="389"/>
    </location>
</feature>
<accession>A0A8J8CJW4</accession>
<evidence type="ECO:0000256" key="1">
    <source>
        <dbReference type="ARBA" id="ARBA00022741"/>
    </source>
</evidence>
<dbReference type="Pfam" id="PF00069">
    <property type="entry name" value="Pkinase"/>
    <property type="match status" value="1"/>
</dbReference>
<keyword evidence="3" id="KW-1133">Transmembrane helix</keyword>
<comment type="caution">
    <text evidence="5">The sequence shown here is derived from an EMBL/GenBank/DDBJ whole genome shotgun (WGS) entry which is preliminary data.</text>
</comment>
<feature type="domain" description="Protein kinase" evidence="4">
    <location>
        <begin position="8"/>
        <end position="270"/>
    </location>
</feature>
<keyword evidence="2" id="KW-0067">ATP-binding</keyword>
<feature type="transmembrane region" description="Helical" evidence="3">
    <location>
        <begin position="502"/>
        <end position="528"/>
    </location>
</feature>
<keyword evidence="3" id="KW-0812">Transmembrane</keyword>
<dbReference type="GO" id="GO:0004674">
    <property type="term" value="F:protein serine/threonine kinase activity"/>
    <property type="evidence" value="ECO:0007669"/>
    <property type="project" value="TreeGrafter"/>
</dbReference>
<name>A0A8J8CJW4_9CYAN</name>
<evidence type="ECO:0000256" key="2">
    <source>
        <dbReference type="ARBA" id="ARBA00022840"/>
    </source>
</evidence>
<feature type="transmembrane region" description="Helical" evidence="3">
    <location>
        <begin position="326"/>
        <end position="351"/>
    </location>
</feature>
<keyword evidence="5" id="KW-0808">Transferase</keyword>
<keyword evidence="6" id="KW-1185">Reference proteome</keyword>
<dbReference type="PANTHER" id="PTHR24363:SF7">
    <property type="entry name" value="SERINE_THREONINE-PROTEIN KINASE-LIKE PROTEIN E"/>
    <property type="match status" value="1"/>
</dbReference>
<dbReference type="EMBL" id="WVIE01000002">
    <property type="protein sequence ID" value="NDJ15980.1"/>
    <property type="molecule type" value="Genomic_DNA"/>
</dbReference>
<keyword evidence="3" id="KW-0472">Membrane</keyword>
<keyword evidence="1" id="KW-0547">Nucleotide-binding</keyword>
<dbReference type="SUPFAM" id="SSF56112">
    <property type="entry name" value="Protein kinase-like (PK-like)"/>
    <property type="match status" value="1"/>
</dbReference>
<dbReference type="RefSeq" id="WP_162421491.1">
    <property type="nucleotide sequence ID" value="NZ_WVIE01000002.1"/>
</dbReference>
<reference evidence="5" key="1">
    <citation type="submission" date="2019-12" db="EMBL/GenBank/DDBJ databases">
        <title>High-Quality draft genome sequences of three cyanobacteria isolated from the limestone walls of the Old Cathedral of Coimbra.</title>
        <authorList>
            <person name="Tiago I."/>
            <person name="Soares F."/>
            <person name="Portugal A."/>
        </authorList>
    </citation>
    <scope>NUCLEOTIDE SEQUENCE</scope>
    <source>
        <strain evidence="5">A</strain>
    </source>
</reference>
<dbReference type="InterPro" id="IPR011009">
    <property type="entry name" value="Kinase-like_dom_sf"/>
</dbReference>
<feature type="transmembrane region" description="Helical" evidence="3">
    <location>
        <begin position="548"/>
        <end position="571"/>
    </location>
</feature>
<evidence type="ECO:0000259" key="4">
    <source>
        <dbReference type="PROSITE" id="PS50011"/>
    </source>
</evidence>
<dbReference type="CDD" id="cd14014">
    <property type="entry name" value="STKc_PknB_like"/>
    <property type="match status" value="1"/>
</dbReference>
<dbReference type="AlphaFoldDB" id="A0A8J8CJW4"/>
<feature type="transmembrane region" description="Helical" evidence="3">
    <location>
        <begin position="470"/>
        <end position="490"/>
    </location>
</feature>
<protein>
    <submittedName>
        <fullName evidence="5">Protein kinase</fullName>
    </submittedName>
</protein>
<organism evidence="5 6">
    <name type="scientific">Myxacorys almedinensis A</name>
    <dbReference type="NCBI Taxonomy" id="2690445"/>
    <lineage>
        <taxon>Bacteria</taxon>
        <taxon>Bacillati</taxon>
        <taxon>Cyanobacteriota</taxon>
        <taxon>Cyanophyceae</taxon>
        <taxon>Leptolyngbyales</taxon>
        <taxon>Leptolyngbyaceae</taxon>
        <taxon>Myxacorys</taxon>
        <taxon>Myxacorys almedinensis</taxon>
    </lineage>
</organism>
<feature type="transmembrane region" description="Helical" evidence="3">
    <location>
        <begin position="577"/>
        <end position="597"/>
    </location>
</feature>
<evidence type="ECO:0000313" key="6">
    <source>
        <dbReference type="Proteomes" id="UP000646053"/>
    </source>
</evidence>
<feature type="transmembrane region" description="Helical" evidence="3">
    <location>
        <begin position="401"/>
        <end position="420"/>
    </location>
</feature>
<dbReference type="Gene3D" id="1.10.510.10">
    <property type="entry name" value="Transferase(Phosphotransferase) domain 1"/>
    <property type="match status" value="1"/>
</dbReference>
<dbReference type="PROSITE" id="PS00108">
    <property type="entry name" value="PROTEIN_KINASE_ST"/>
    <property type="match status" value="1"/>
</dbReference>
<dbReference type="PROSITE" id="PS50011">
    <property type="entry name" value="PROTEIN_KINASE_DOM"/>
    <property type="match status" value="1"/>
</dbReference>
<keyword evidence="5" id="KW-0418">Kinase</keyword>
<proteinExistence type="predicted"/>
<dbReference type="InterPro" id="IPR008271">
    <property type="entry name" value="Ser/Thr_kinase_AS"/>
</dbReference>
<dbReference type="SMART" id="SM00220">
    <property type="entry name" value="S_TKc"/>
    <property type="match status" value="1"/>
</dbReference>
<evidence type="ECO:0000313" key="5">
    <source>
        <dbReference type="EMBL" id="NDJ15980.1"/>
    </source>
</evidence>
<gene>
    <name evidence="5" type="ORF">GS601_01545</name>
</gene>
<dbReference type="PANTHER" id="PTHR24363">
    <property type="entry name" value="SERINE/THREONINE PROTEIN KINASE"/>
    <property type="match status" value="1"/>
</dbReference>
<sequence length="605" mass="67010">MDILQNRYQVEQQLGKKAGRQTVLARDLKTQELVVIKLLTFGVDFEWDDLKLFEREAETLRSLNHPAIPNYLDYFEIETTTTKGFAIVQSYIDAKSLEQHLKAGRSFTETDVKQLAESLLDLLTYLHTQQPSVIHRDIKPSNILLGNRTGNHVGQVYLVDFGSVQTLVAQEGGTLTVVGTYGYMPPEQYGGRATPASDLYSLGATLIFLITGKHPADLPQRNLQLQFRSFATLSEPFLDWLEWLTEPSLENRLGSAQVALRALQQGQLRLALPEENPGDIAPQMTTDRLFWNAIWRSSAFGAIAGVGCVWVTILPSIPDYALLEALSFWGVVCGGLGLGLGFLNGLLVAFLTHYFDTPEKTPLLYRLIVGIAAMIFSGAVVLTFGISILSMTGEVNALKTFAILALPMVVASQAIATWYLRERRRTTQAFDVPQKPRNKIQAETLDQSLVPKNEGKLAPPMTTDRILWNAIWRFGTVGASVSTVLFAVYAKFSMSYSGDLRMIVLNMIVAAVLGGSLGLGLGFFNGIVSGLLTRRSKLKNVRLYRLKLGMLSTLCSAGIVAGFFLLLSASWIPVPLFVVMLSLSMGATSQSFIRWYLREIRKLKR</sequence>